<comment type="function">
    <text evidence="2">Hydrolyzes RNA 2',3'-cyclic phosphodiester to an RNA 2'-phosphomonoester.</text>
</comment>
<gene>
    <name evidence="4" type="primary">thpR</name>
    <name evidence="4" type="ORF">GCM10017559_51390</name>
</gene>
<keyword evidence="1 2" id="KW-0378">Hydrolase</keyword>
<evidence type="ECO:0000256" key="2">
    <source>
        <dbReference type="HAMAP-Rule" id="MF_01940"/>
    </source>
</evidence>
<dbReference type="RefSeq" id="WP_344899655.1">
    <property type="nucleotide sequence ID" value="NZ_BAAAWD010000014.1"/>
</dbReference>
<comment type="caution">
    <text evidence="2">Lacks conserved residue(s) required for the propagation of feature annotation.</text>
</comment>
<comment type="catalytic activity">
    <reaction evidence="2">
        <text>a 3'-end 2',3'-cyclophospho-ribonucleotide-RNA + H2O = a 3'-end 2'-phospho-ribonucleotide-RNA + H(+)</text>
        <dbReference type="Rhea" id="RHEA:11828"/>
        <dbReference type="Rhea" id="RHEA-COMP:10464"/>
        <dbReference type="Rhea" id="RHEA-COMP:17353"/>
        <dbReference type="ChEBI" id="CHEBI:15377"/>
        <dbReference type="ChEBI" id="CHEBI:15378"/>
        <dbReference type="ChEBI" id="CHEBI:83064"/>
        <dbReference type="ChEBI" id="CHEBI:173113"/>
        <dbReference type="EC" id="3.1.4.58"/>
    </reaction>
</comment>
<dbReference type="InterPro" id="IPR004175">
    <property type="entry name" value="RNA_CPDase"/>
</dbReference>
<dbReference type="Proteomes" id="UP001499930">
    <property type="component" value="Unassembled WGS sequence"/>
</dbReference>
<dbReference type="EMBL" id="BAAAWD010000014">
    <property type="protein sequence ID" value="GAA3020657.1"/>
    <property type="molecule type" value="Genomic_DNA"/>
</dbReference>
<feature type="domain" description="Phosphoesterase HXTX" evidence="3">
    <location>
        <begin position="8"/>
        <end position="91"/>
    </location>
</feature>
<feature type="short sequence motif" description="HXTX 1" evidence="2">
    <location>
        <begin position="40"/>
        <end position="43"/>
    </location>
</feature>
<proteinExistence type="inferred from homology"/>
<comment type="similarity">
    <text evidence="2">Belongs to the 2H phosphoesterase superfamily. ThpR family.</text>
</comment>
<dbReference type="Pfam" id="PF02834">
    <property type="entry name" value="LigT_PEase"/>
    <property type="match status" value="1"/>
</dbReference>
<sequence>MRLFVGLTPPPPARDELARALASSRERRPALRWLDPANWHVTLAFLGEVPGRALPGLRSRLGDAAAGHGPMTLAFAGAGAFPSADGARVLWTGVTGDLPRLARLAGSVRDGARAALEDAAGSATGRAGGADRRFVPHLSLARCRPGTDVRGLVEEFAPFSGASWEAASVHLMRSDAGTAASRGGRVRYESVAEWRLEARAPRGQG</sequence>
<comment type="caution">
    <text evidence="4">The sequence shown here is derived from an EMBL/GenBank/DDBJ whole genome shotgun (WGS) entry which is preliminary data.</text>
</comment>
<dbReference type="NCBIfam" id="TIGR02258">
    <property type="entry name" value="2_5_ligase"/>
    <property type="match status" value="1"/>
</dbReference>
<accession>A0ABP6KV49</accession>
<evidence type="ECO:0000313" key="5">
    <source>
        <dbReference type="Proteomes" id="UP001499930"/>
    </source>
</evidence>
<dbReference type="InterPro" id="IPR014051">
    <property type="entry name" value="Phosphoesterase_HXTX"/>
</dbReference>
<name>A0ABP6KV49_9ACTN</name>
<dbReference type="PANTHER" id="PTHR35561:SF1">
    <property type="entry name" value="RNA 2',3'-CYCLIC PHOSPHODIESTERASE"/>
    <property type="match status" value="1"/>
</dbReference>
<evidence type="ECO:0000256" key="1">
    <source>
        <dbReference type="ARBA" id="ARBA00022801"/>
    </source>
</evidence>
<protein>
    <recommendedName>
        <fullName evidence="2">RNA 2',3'-cyclic phosphodiesterase</fullName>
        <shortName evidence="2">RNA 2',3'-CPDase</shortName>
        <ecNumber evidence="2">3.1.4.58</ecNumber>
    </recommendedName>
</protein>
<dbReference type="SUPFAM" id="SSF55144">
    <property type="entry name" value="LigT-like"/>
    <property type="match status" value="1"/>
</dbReference>
<feature type="active site" description="Proton acceptor" evidence="2">
    <location>
        <position position="137"/>
    </location>
</feature>
<feature type="active site" description="Proton donor" evidence="2">
    <location>
        <position position="40"/>
    </location>
</feature>
<reference evidence="5" key="1">
    <citation type="journal article" date="2019" name="Int. J. Syst. Evol. Microbiol.">
        <title>The Global Catalogue of Microorganisms (GCM) 10K type strain sequencing project: providing services to taxonomists for standard genome sequencing and annotation.</title>
        <authorList>
            <consortium name="The Broad Institute Genomics Platform"/>
            <consortium name="The Broad Institute Genome Sequencing Center for Infectious Disease"/>
            <person name="Wu L."/>
            <person name="Ma J."/>
        </authorList>
    </citation>
    <scope>NUCLEOTIDE SEQUENCE [LARGE SCALE GENOMIC DNA]</scope>
    <source>
        <strain evidence="5">JCM 3106</strain>
    </source>
</reference>
<dbReference type="InterPro" id="IPR009097">
    <property type="entry name" value="Cyclic_Pdiesterase"/>
</dbReference>
<dbReference type="EC" id="3.1.4.58" evidence="2"/>
<evidence type="ECO:0000259" key="3">
    <source>
        <dbReference type="Pfam" id="PF02834"/>
    </source>
</evidence>
<dbReference type="HAMAP" id="MF_01940">
    <property type="entry name" value="RNA_CPDase"/>
    <property type="match status" value="1"/>
</dbReference>
<dbReference type="Gene3D" id="3.90.1140.10">
    <property type="entry name" value="Cyclic phosphodiesterase"/>
    <property type="match status" value="1"/>
</dbReference>
<organism evidence="4 5">
    <name type="scientific">Streptosporangium longisporum</name>
    <dbReference type="NCBI Taxonomy" id="46187"/>
    <lineage>
        <taxon>Bacteria</taxon>
        <taxon>Bacillati</taxon>
        <taxon>Actinomycetota</taxon>
        <taxon>Actinomycetes</taxon>
        <taxon>Streptosporangiales</taxon>
        <taxon>Streptosporangiaceae</taxon>
        <taxon>Streptosporangium</taxon>
    </lineage>
</organism>
<dbReference type="PANTHER" id="PTHR35561">
    <property type="entry name" value="RNA 2',3'-CYCLIC PHOSPHODIESTERASE"/>
    <property type="match status" value="1"/>
</dbReference>
<evidence type="ECO:0000313" key="4">
    <source>
        <dbReference type="EMBL" id="GAA3020657.1"/>
    </source>
</evidence>
<keyword evidence="5" id="KW-1185">Reference proteome</keyword>